<reference evidence="2 3" key="1">
    <citation type="submission" date="2024-06" db="EMBL/GenBank/DDBJ databases">
        <title>Sorghum-associated microbial communities from plants grown in Nebraska, USA.</title>
        <authorList>
            <person name="Schachtman D."/>
        </authorList>
    </citation>
    <scope>NUCLEOTIDE SEQUENCE [LARGE SCALE GENOMIC DNA]</scope>
    <source>
        <strain evidence="2 3">2857</strain>
    </source>
</reference>
<feature type="transmembrane region" description="Helical" evidence="1">
    <location>
        <begin position="175"/>
        <end position="196"/>
    </location>
</feature>
<feature type="transmembrane region" description="Helical" evidence="1">
    <location>
        <begin position="454"/>
        <end position="477"/>
    </location>
</feature>
<comment type="caution">
    <text evidence="2">The sequence shown here is derived from an EMBL/GenBank/DDBJ whole genome shotgun (WGS) entry which is preliminary data.</text>
</comment>
<keyword evidence="3" id="KW-1185">Reference proteome</keyword>
<feature type="transmembrane region" description="Helical" evidence="1">
    <location>
        <begin position="483"/>
        <end position="508"/>
    </location>
</feature>
<protein>
    <submittedName>
        <fullName evidence="2">ABC-2 type transport system permease protein</fullName>
    </submittedName>
</protein>
<dbReference type="EMBL" id="JBEPSJ010000001">
    <property type="protein sequence ID" value="MET4580653.1"/>
    <property type="molecule type" value="Genomic_DNA"/>
</dbReference>
<feature type="transmembrane region" description="Helical" evidence="1">
    <location>
        <begin position="304"/>
        <end position="323"/>
    </location>
</feature>
<keyword evidence="1" id="KW-0472">Membrane</keyword>
<evidence type="ECO:0000256" key="1">
    <source>
        <dbReference type="SAM" id="Phobius"/>
    </source>
</evidence>
<gene>
    <name evidence="2" type="ORF">ABIE21_000143</name>
</gene>
<evidence type="ECO:0000313" key="2">
    <source>
        <dbReference type="EMBL" id="MET4580653.1"/>
    </source>
</evidence>
<feature type="transmembrane region" description="Helical" evidence="1">
    <location>
        <begin position="403"/>
        <end position="424"/>
    </location>
</feature>
<dbReference type="Proteomes" id="UP001549257">
    <property type="component" value="Unassembled WGS sequence"/>
</dbReference>
<sequence>MVAQILRLKLRLLGNSFRRSPWQLVALALGLLYGLATAVLVVGGLFALRFFEVDVAASATIVLGATVLVIYTVLPLILGIDDTLDPRKFALFGIANNKLATYLALASFISVPTVVIAIMAVAQIATWSRGPIPVLLATVGAVLIVVTAVLSARISTSIAAFLLSTRRARDTTGILGLLALISLSPVIFALVSVDWAKEGLDVLASVARVVGWTPLGAAWAIPADAAAGDVGGAMLKLLIAVAWVGVLAVAWRALVATMLVTPQRQAHARKYSGLGWFAVFPATPTGVIAARSVTYWLRDSRYGASLIAIPFIPIFMVIALVIGVGPLPLIALLPLPVMCLFLSWSMHNDVALDSTAVWLHLSASTSGRADRLGRLIPALTVGIVAIAVGSVVSSWVYGDWDVLPSLVGVSAAILLSGLGLSSIMSARFPYPAVRPGDSPFAQPQSGSPAGTIQALSFLAILLFAAPSLFAAVLGIMYGGFWPLVALGTGVVIGVGMLLIGIFWGSVIFERRGSQILAFAMRN</sequence>
<feature type="transmembrane region" description="Helical" evidence="1">
    <location>
        <begin position="375"/>
        <end position="397"/>
    </location>
</feature>
<feature type="transmembrane region" description="Helical" evidence="1">
    <location>
        <begin position="233"/>
        <end position="254"/>
    </location>
</feature>
<feature type="transmembrane region" description="Helical" evidence="1">
    <location>
        <begin position="21"/>
        <end position="51"/>
    </location>
</feature>
<feature type="transmembrane region" description="Helical" evidence="1">
    <location>
        <begin position="57"/>
        <end position="78"/>
    </location>
</feature>
<organism evidence="2 3">
    <name type="scientific">Conyzicola nivalis</name>
    <dbReference type="NCBI Taxonomy" id="1477021"/>
    <lineage>
        <taxon>Bacteria</taxon>
        <taxon>Bacillati</taxon>
        <taxon>Actinomycetota</taxon>
        <taxon>Actinomycetes</taxon>
        <taxon>Micrococcales</taxon>
        <taxon>Microbacteriaceae</taxon>
        <taxon>Conyzicola</taxon>
    </lineage>
</organism>
<accession>A0ABV2QIF6</accession>
<feature type="transmembrane region" description="Helical" evidence="1">
    <location>
        <begin position="99"/>
        <end position="122"/>
    </location>
</feature>
<proteinExistence type="predicted"/>
<keyword evidence="1" id="KW-1133">Transmembrane helix</keyword>
<dbReference type="RefSeq" id="WP_354022870.1">
    <property type="nucleotide sequence ID" value="NZ_JBEPSJ010000001.1"/>
</dbReference>
<evidence type="ECO:0000313" key="3">
    <source>
        <dbReference type="Proteomes" id="UP001549257"/>
    </source>
</evidence>
<name>A0ABV2QIF6_9MICO</name>
<feature type="transmembrane region" description="Helical" evidence="1">
    <location>
        <begin position="134"/>
        <end position="163"/>
    </location>
</feature>
<keyword evidence="1" id="KW-0812">Transmembrane</keyword>
<feature type="transmembrane region" description="Helical" evidence="1">
    <location>
        <begin position="274"/>
        <end position="297"/>
    </location>
</feature>